<comment type="caution">
    <text evidence="9">Lacks conserved residue(s) required for the propagation of feature annotation.</text>
</comment>
<keyword evidence="6 9" id="KW-1133">Transmembrane helix</keyword>
<feature type="transmembrane region" description="Helical" evidence="9">
    <location>
        <begin position="94"/>
        <end position="116"/>
    </location>
</feature>
<dbReference type="Proteomes" id="UP001218364">
    <property type="component" value="Unassembled WGS sequence"/>
</dbReference>
<evidence type="ECO:0000313" key="13">
    <source>
        <dbReference type="Proteomes" id="UP000092565"/>
    </source>
</evidence>
<evidence type="ECO:0000256" key="6">
    <source>
        <dbReference type="ARBA" id="ARBA00022989"/>
    </source>
</evidence>
<protein>
    <recommendedName>
        <fullName evidence="9">TRAP transporter small permease protein</fullName>
    </recommendedName>
</protein>
<evidence type="ECO:0000313" key="11">
    <source>
        <dbReference type="EMBL" id="ANP36782.1"/>
    </source>
</evidence>
<dbReference type="EMBL" id="JARCJK010000010">
    <property type="protein sequence ID" value="MDE4167437.1"/>
    <property type="molecule type" value="Genomic_DNA"/>
</dbReference>
<dbReference type="GO" id="GO:0005886">
    <property type="term" value="C:plasma membrane"/>
    <property type="evidence" value="ECO:0007669"/>
    <property type="project" value="UniProtKB-SubCell"/>
</dbReference>
<accession>A0A1B0ZRH2</accession>
<dbReference type="Proteomes" id="UP000092565">
    <property type="component" value="Chromosome"/>
</dbReference>
<reference evidence="12 14" key="2">
    <citation type="submission" date="2023-02" db="EMBL/GenBank/DDBJ databases">
        <title>Population genomics of bacteria associated with diatom.</title>
        <authorList>
            <person name="Xie J."/>
            <person name="Wang H."/>
        </authorList>
    </citation>
    <scope>NUCLEOTIDE SEQUENCE [LARGE SCALE GENOMIC DNA]</scope>
    <source>
        <strain evidence="12 14">PT47_8</strain>
    </source>
</reference>
<evidence type="ECO:0000259" key="10">
    <source>
        <dbReference type="Pfam" id="PF04290"/>
    </source>
</evidence>
<name>A0A1B0ZRH2_9RHOB</name>
<proteinExistence type="inferred from homology"/>
<dbReference type="GO" id="GO:0015740">
    <property type="term" value="P:C4-dicarboxylate transport"/>
    <property type="evidence" value="ECO:0007669"/>
    <property type="project" value="TreeGrafter"/>
</dbReference>
<evidence type="ECO:0000256" key="1">
    <source>
        <dbReference type="ARBA" id="ARBA00004429"/>
    </source>
</evidence>
<dbReference type="RefSeq" id="WP_065271706.1">
    <property type="nucleotide sequence ID" value="NZ_CP015124.1"/>
</dbReference>
<keyword evidence="2 9" id="KW-0813">Transport</keyword>
<evidence type="ECO:0000256" key="4">
    <source>
        <dbReference type="ARBA" id="ARBA00022519"/>
    </source>
</evidence>
<dbReference type="InterPro" id="IPR055348">
    <property type="entry name" value="DctQ"/>
</dbReference>
<organism evidence="11 13">
    <name type="scientific">Phaeobacter gallaeciensis</name>
    <dbReference type="NCBI Taxonomy" id="60890"/>
    <lineage>
        <taxon>Bacteria</taxon>
        <taxon>Pseudomonadati</taxon>
        <taxon>Pseudomonadota</taxon>
        <taxon>Alphaproteobacteria</taxon>
        <taxon>Rhodobacterales</taxon>
        <taxon>Roseobacteraceae</taxon>
        <taxon>Phaeobacter</taxon>
    </lineage>
</organism>
<dbReference type="PANTHER" id="PTHR35011:SF10">
    <property type="entry name" value="TRAP TRANSPORTER SMALL PERMEASE PROTEIN"/>
    <property type="match status" value="1"/>
</dbReference>
<evidence type="ECO:0000313" key="12">
    <source>
        <dbReference type="EMBL" id="MDE4167437.1"/>
    </source>
</evidence>
<dbReference type="OrthoDB" id="4250245at2"/>
<comment type="subunit">
    <text evidence="9">The complex comprises the extracytoplasmic solute receptor protein and the two transmembrane proteins.</text>
</comment>
<evidence type="ECO:0000256" key="9">
    <source>
        <dbReference type="RuleBase" id="RU369079"/>
    </source>
</evidence>
<dbReference type="PANTHER" id="PTHR35011">
    <property type="entry name" value="2,3-DIKETO-L-GULONATE TRAP TRANSPORTER SMALL PERMEASE PROTEIN YIAM"/>
    <property type="match status" value="1"/>
</dbReference>
<evidence type="ECO:0000256" key="3">
    <source>
        <dbReference type="ARBA" id="ARBA00022475"/>
    </source>
</evidence>
<evidence type="ECO:0000256" key="5">
    <source>
        <dbReference type="ARBA" id="ARBA00022692"/>
    </source>
</evidence>
<gene>
    <name evidence="11" type="ORF">JL2886_01875</name>
    <name evidence="12" type="ORF">PXK24_17195</name>
</gene>
<evidence type="ECO:0000256" key="2">
    <source>
        <dbReference type="ARBA" id="ARBA00022448"/>
    </source>
</evidence>
<reference evidence="11 13" key="1">
    <citation type="submission" date="2016-04" db="EMBL/GenBank/DDBJ databases">
        <authorList>
            <person name="Evans L.H."/>
            <person name="Alamgir A."/>
            <person name="Owens N."/>
            <person name="Weber N.D."/>
            <person name="Virtaneva K."/>
            <person name="Barbian K."/>
            <person name="Babar A."/>
            <person name="Rosenke K."/>
        </authorList>
    </citation>
    <scope>NUCLEOTIDE SEQUENCE [LARGE SCALE GENOMIC DNA]</scope>
    <source>
        <strain evidence="11 13">JL2886</strain>
    </source>
</reference>
<dbReference type="GO" id="GO:0022857">
    <property type="term" value="F:transmembrane transporter activity"/>
    <property type="evidence" value="ECO:0007669"/>
    <property type="project" value="UniProtKB-UniRule"/>
</dbReference>
<sequence>MIERTLRKIEDTLHLAGCLALVAVAVLINADILLRMIANRPVQIQFELTELYLMPALATLSLSRVFRDGGHLALDFGPETLPGLWGTLLAKARLLLPAAFFAAITFMSAKFAWGAFAHHEVEYGVIDWPLGWAYAVAPLGCSVLVLRLIHDVFRPAEPDLTR</sequence>
<comment type="subcellular location">
    <subcellularLocation>
        <location evidence="1 9">Cell inner membrane</location>
        <topology evidence="1 9">Multi-pass membrane protein</topology>
    </subcellularLocation>
</comment>
<evidence type="ECO:0000256" key="8">
    <source>
        <dbReference type="ARBA" id="ARBA00038436"/>
    </source>
</evidence>
<dbReference type="PATRIC" id="fig|60890.4.peg.1828"/>
<feature type="transmembrane region" description="Helical" evidence="9">
    <location>
        <begin position="12"/>
        <end position="34"/>
    </location>
</feature>
<keyword evidence="7 9" id="KW-0472">Membrane</keyword>
<evidence type="ECO:0000256" key="7">
    <source>
        <dbReference type="ARBA" id="ARBA00023136"/>
    </source>
</evidence>
<keyword evidence="5 9" id="KW-0812">Transmembrane</keyword>
<keyword evidence="13" id="KW-1185">Reference proteome</keyword>
<feature type="domain" description="Tripartite ATP-independent periplasmic transporters DctQ component" evidence="10">
    <location>
        <begin position="25"/>
        <end position="155"/>
    </location>
</feature>
<dbReference type="AlphaFoldDB" id="A0A1B0ZRH2"/>
<keyword evidence="4 9" id="KW-0997">Cell inner membrane</keyword>
<dbReference type="InterPro" id="IPR007387">
    <property type="entry name" value="TRAP_DctQ"/>
</dbReference>
<comment type="similarity">
    <text evidence="8 9">Belongs to the TRAP transporter small permease family.</text>
</comment>
<dbReference type="Pfam" id="PF04290">
    <property type="entry name" value="DctQ"/>
    <property type="match status" value="1"/>
</dbReference>
<comment type="function">
    <text evidence="9">Part of the tripartite ATP-independent periplasmic (TRAP) transport system.</text>
</comment>
<keyword evidence="3" id="KW-1003">Cell membrane</keyword>
<dbReference type="EMBL" id="CP015124">
    <property type="protein sequence ID" value="ANP36782.1"/>
    <property type="molecule type" value="Genomic_DNA"/>
</dbReference>
<evidence type="ECO:0000313" key="14">
    <source>
        <dbReference type="Proteomes" id="UP001218364"/>
    </source>
</evidence>
<feature type="transmembrane region" description="Helical" evidence="9">
    <location>
        <begin position="128"/>
        <end position="149"/>
    </location>
</feature>